<dbReference type="GO" id="GO:0003700">
    <property type="term" value="F:DNA-binding transcription factor activity"/>
    <property type="evidence" value="ECO:0007669"/>
    <property type="project" value="InterPro"/>
</dbReference>
<dbReference type="InterPro" id="IPR005119">
    <property type="entry name" value="LysR_subst-bd"/>
</dbReference>
<dbReference type="EMBL" id="BOPF01000012">
    <property type="protein sequence ID" value="GIJ46830.1"/>
    <property type="molecule type" value="Genomic_DNA"/>
</dbReference>
<dbReference type="GO" id="GO:0003677">
    <property type="term" value="F:DNA binding"/>
    <property type="evidence" value="ECO:0007669"/>
    <property type="project" value="UniProtKB-KW"/>
</dbReference>
<evidence type="ECO:0000313" key="6">
    <source>
        <dbReference type="EMBL" id="GIJ46830.1"/>
    </source>
</evidence>
<dbReference type="PANTHER" id="PTHR30346">
    <property type="entry name" value="TRANSCRIPTIONAL DUAL REGULATOR HCAR-RELATED"/>
    <property type="match status" value="1"/>
</dbReference>
<comment type="similarity">
    <text evidence="1">Belongs to the LysR transcriptional regulatory family.</text>
</comment>
<dbReference type="Gene3D" id="3.40.190.290">
    <property type="match status" value="1"/>
</dbReference>
<name>A0A8J3YN01_9ACTN</name>
<dbReference type="CDD" id="cd05466">
    <property type="entry name" value="PBP2_LTTR_substrate"/>
    <property type="match status" value="1"/>
</dbReference>
<dbReference type="InterPro" id="IPR036390">
    <property type="entry name" value="WH_DNA-bd_sf"/>
</dbReference>
<evidence type="ECO:0000259" key="5">
    <source>
        <dbReference type="PROSITE" id="PS50931"/>
    </source>
</evidence>
<dbReference type="Pfam" id="PF03466">
    <property type="entry name" value="LysR_substrate"/>
    <property type="match status" value="1"/>
</dbReference>
<dbReference type="Proteomes" id="UP000619260">
    <property type="component" value="Unassembled WGS sequence"/>
</dbReference>
<protein>
    <submittedName>
        <fullName evidence="6">LysR family transcriptional regulator</fullName>
    </submittedName>
</protein>
<dbReference type="SUPFAM" id="SSF46785">
    <property type="entry name" value="Winged helix' DNA-binding domain"/>
    <property type="match status" value="1"/>
</dbReference>
<organism evidence="6 7">
    <name type="scientific">Virgisporangium aliadipatigenens</name>
    <dbReference type="NCBI Taxonomy" id="741659"/>
    <lineage>
        <taxon>Bacteria</taxon>
        <taxon>Bacillati</taxon>
        <taxon>Actinomycetota</taxon>
        <taxon>Actinomycetes</taxon>
        <taxon>Micromonosporales</taxon>
        <taxon>Micromonosporaceae</taxon>
        <taxon>Virgisporangium</taxon>
    </lineage>
</organism>
<accession>A0A8J3YN01</accession>
<evidence type="ECO:0000256" key="3">
    <source>
        <dbReference type="ARBA" id="ARBA00023125"/>
    </source>
</evidence>
<dbReference type="Pfam" id="PF00126">
    <property type="entry name" value="HTH_1"/>
    <property type="match status" value="1"/>
</dbReference>
<dbReference type="InterPro" id="IPR036388">
    <property type="entry name" value="WH-like_DNA-bd_sf"/>
</dbReference>
<sequence length="307" mass="32668">MERVSTEALSAFAVFAEHLNLTKAAAALHISQPSLHAKLAALARQLDRALYERVGRRLVLTPEGEAVARFARDRDERLHRFLDELHDLPTTRPIVLAAGHSAYLHILGEVIRSTLAARPGSLRLMHTHRHQMLSAIRTGRAHLGVATLDTLPDDLEHVPVATYGSVLLCPTGHPLAERDSVTLADLAGAELVVPPPARPLRVTLEKALRDAGVAWTVAVEAEGWPLTVHFAALGVGLAVVAGCIEPAPGLVAVPIDDLVGVTYHATHRPGALDDPRVAALLTAILDHTAGSGAGRPRKIRTSGTPAT</sequence>
<dbReference type="GO" id="GO:0032993">
    <property type="term" value="C:protein-DNA complex"/>
    <property type="evidence" value="ECO:0007669"/>
    <property type="project" value="TreeGrafter"/>
</dbReference>
<evidence type="ECO:0000313" key="7">
    <source>
        <dbReference type="Proteomes" id="UP000619260"/>
    </source>
</evidence>
<keyword evidence="4" id="KW-0804">Transcription</keyword>
<dbReference type="AlphaFoldDB" id="A0A8J3YN01"/>
<gene>
    <name evidence="6" type="ORF">Val02_37160</name>
</gene>
<dbReference type="InterPro" id="IPR000847">
    <property type="entry name" value="LysR_HTH_N"/>
</dbReference>
<dbReference type="PANTHER" id="PTHR30346:SF28">
    <property type="entry name" value="HTH-TYPE TRANSCRIPTIONAL REGULATOR CYNR"/>
    <property type="match status" value="1"/>
</dbReference>
<evidence type="ECO:0000256" key="1">
    <source>
        <dbReference type="ARBA" id="ARBA00009437"/>
    </source>
</evidence>
<reference evidence="6" key="1">
    <citation type="submission" date="2021-01" db="EMBL/GenBank/DDBJ databases">
        <title>Whole genome shotgun sequence of Virgisporangium aliadipatigenens NBRC 105644.</title>
        <authorList>
            <person name="Komaki H."/>
            <person name="Tamura T."/>
        </authorList>
    </citation>
    <scope>NUCLEOTIDE SEQUENCE</scope>
    <source>
        <strain evidence="6">NBRC 105644</strain>
    </source>
</reference>
<dbReference type="RefSeq" id="WP_203900342.1">
    <property type="nucleotide sequence ID" value="NZ_BOPF01000012.1"/>
</dbReference>
<evidence type="ECO:0000256" key="2">
    <source>
        <dbReference type="ARBA" id="ARBA00023015"/>
    </source>
</evidence>
<dbReference type="SUPFAM" id="SSF53850">
    <property type="entry name" value="Periplasmic binding protein-like II"/>
    <property type="match status" value="1"/>
</dbReference>
<feature type="domain" description="HTH lysR-type" evidence="5">
    <location>
        <begin position="4"/>
        <end position="61"/>
    </location>
</feature>
<keyword evidence="3" id="KW-0238">DNA-binding</keyword>
<dbReference type="PROSITE" id="PS50931">
    <property type="entry name" value="HTH_LYSR"/>
    <property type="match status" value="1"/>
</dbReference>
<keyword evidence="2" id="KW-0805">Transcription regulation</keyword>
<evidence type="ECO:0000256" key="4">
    <source>
        <dbReference type="ARBA" id="ARBA00023163"/>
    </source>
</evidence>
<dbReference type="Gene3D" id="1.10.10.10">
    <property type="entry name" value="Winged helix-like DNA-binding domain superfamily/Winged helix DNA-binding domain"/>
    <property type="match status" value="1"/>
</dbReference>
<keyword evidence="7" id="KW-1185">Reference proteome</keyword>
<comment type="caution">
    <text evidence="6">The sequence shown here is derived from an EMBL/GenBank/DDBJ whole genome shotgun (WGS) entry which is preliminary data.</text>
</comment>
<proteinExistence type="inferred from homology"/>